<feature type="transmembrane region" description="Helical" evidence="6">
    <location>
        <begin position="160"/>
        <end position="185"/>
    </location>
</feature>
<dbReference type="EMBL" id="ACQT01000004">
    <property type="protein sequence ID" value="EER62058.1"/>
    <property type="molecule type" value="Genomic_DNA"/>
</dbReference>
<evidence type="ECO:0000256" key="3">
    <source>
        <dbReference type="ARBA" id="ARBA00022692"/>
    </source>
</evidence>
<feature type="transmembrane region" description="Helical" evidence="6">
    <location>
        <begin position="281"/>
        <end position="300"/>
    </location>
</feature>
<comment type="caution">
    <text evidence="7">The sequence shown here is derived from an EMBL/GenBank/DDBJ whole genome shotgun (WGS) entry which is preliminary data.</text>
</comment>
<organism evidence="7 8">
    <name type="scientific">Acidovorax delafieldii 2AN</name>
    <dbReference type="NCBI Taxonomy" id="573060"/>
    <lineage>
        <taxon>Bacteria</taxon>
        <taxon>Pseudomonadati</taxon>
        <taxon>Pseudomonadota</taxon>
        <taxon>Betaproteobacteria</taxon>
        <taxon>Burkholderiales</taxon>
        <taxon>Comamonadaceae</taxon>
        <taxon>Acidovorax</taxon>
    </lineage>
</organism>
<evidence type="ECO:0000256" key="6">
    <source>
        <dbReference type="SAM" id="Phobius"/>
    </source>
</evidence>
<dbReference type="Proteomes" id="UP000003856">
    <property type="component" value="Unassembled WGS sequence"/>
</dbReference>
<dbReference type="OrthoDB" id="8846334at2"/>
<dbReference type="GO" id="GO:0005886">
    <property type="term" value="C:plasma membrane"/>
    <property type="evidence" value="ECO:0007669"/>
    <property type="project" value="UniProtKB-SubCell"/>
</dbReference>
<proteinExistence type="predicted"/>
<feature type="transmembrane region" description="Helical" evidence="6">
    <location>
        <begin position="83"/>
        <end position="104"/>
    </location>
</feature>
<evidence type="ECO:0000256" key="5">
    <source>
        <dbReference type="ARBA" id="ARBA00023136"/>
    </source>
</evidence>
<reference evidence="7 8" key="1">
    <citation type="submission" date="2009-05" db="EMBL/GenBank/DDBJ databases">
        <title>The draft genome of Acidovorax delafieldii 2AN.</title>
        <authorList>
            <consortium name="US DOE Joint Genome Institute (JGI-PGF)"/>
            <person name="Lucas S."/>
            <person name="Copeland A."/>
            <person name="Lapidus A."/>
            <person name="Glavina del Rio T."/>
            <person name="Tice H."/>
            <person name="Bruce D."/>
            <person name="Goodwin L."/>
            <person name="Pitluck S."/>
            <person name="Larimer F."/>
            <person name="Land M.L."/>
            <person name="Hauser L."/>
            <person name="Shelobolina E.S."/>
            <person name="Picardal F."/>
            <person name="Roden E."/>
            <person name="Emerson D."/>
        </authorList>
    </citation>
    <scope>NUCLEOTIDE SEQUENCE [LARGE SCALE GENOMIC DNA]</scope>
    <source>
        <strain evidence="7 8">2AN</strain>
    </source>
</reference>
<keyword evidence="3 6" id="KW-0812">Transmembrane</keyword>
<feature type="transmembrane region" description="Helical" evidence="6">
    <location>
        <begin position="35"/>
        <end position="53"/>
    </location>
</feature>
<protein>
    <submittedName>
        <fullName evidence="7">Inner-membrane translocator</fullName>
    </submittedName>
</protein>
<keyword evidence="4 6" id="KW-1133">Transmembrane helix</keyword>
<feature type="transmembrane region" description="Helical" evidence="6">
    <location>
        <begin position="244"/>
        <end position="269"/>
    </location>
</feature>
<dbReference type="AlphaFoldDB" id="C5T0A5"/>
<comment type="subcellular location">
    <subcellularLocation>
        <location evidence="1">Cell membrane</location>
        <topology evidence="1">Multi-pass membrane protein</topology>
    </subcellularLocation>
</comment>
<keyword evidence="2" id="KW-1003">Cell membrane</keyword>
<feature type="transmembrane region" description="Helical" evidence="6">
    <location>
        <begin position="205"/>
        <end position="224"/>
    </location>
</feature>
<name>C5T0A5_ACIDE</name>
<evidence type="ECO:0000313" key="7">
    <source>
        <dbReference type="EMBL" id="EER62058.1"/>
    </source>
</evidence>
<sequence length="327" mass="34167">MKHHLLIRQRPVLVLLALVIAGTLLSWGRPFWLDNSVMIGIFALMALSVGLCYGQAGILSMATAAFASIGAFGSAILSTRYGFSPWLGLPFAMIVPMLVAYPLARALTRLSPLPLSIATFLLSGLFEIAIREGGDFTGGYIGLSGIPPLPLVKGVQQMHFLVWGGVLVVVALYANLMGSTYGLAINTARHDPLRATADGVGVPHLLANTFAASAALAGLAGWLYAHHMSYMGPDSLTTQVSISVLLMAVVGGAGTLLGPVAGAAALMLVTLYLPATESHGMVYGGILLVVLMLAPGGLLGTRWRSKQRAPESRLPVAEMRTVPGGTP</sequence>
<evidence type="ECO:0000256" key="1">
    <source>
        <dbReference type="ARBA" id="ARBA00004651"/>
    </source>
</evidence>
<feature type="transmembrane region" description="Helical" evidence="6">
    <location>
        <begin position="58"/>
        <end position="77"/>
    </location>
</feature>
<dbReference type="PATRIC" id="fig|573060.9.peg.4845"/>
<keyword evidence="8" id="KW-1185">Reference proteome</keyword>
<evidence type="ECO:0000256" key="2">
    <source>
        <dbReference type="ARBA" id="ARBA00022475"/>
    </source>
</evidence>
<dbReference type="PANTHER" id="PTHR30482:SF20">
    <property type="entry name" value="HIGH-AFFINITY BRANCHED-CHAIN AMINO ACID TRANSPORT SYSTEM PERMEASE PROTEIN LIVM"/>
    <property type="match status" value="1"/>
</dbReference>
<dbReference type="RefSeq" id="WP_005792981.1">
    <property type="nucleotide sequence ID" value="NZ_ACQT01000004.1"/>
</dbReference>
<keyword evidence="5 6" id="KW-0472">Membrane</keyword>
<gene>
    <name evidence="7" type="ORF">AcdelDRAFT_0335</name>
</gene>
<evidence type="ECO:0000313" key="8">
    <source>
        <dbReference type="Proteomes" id="UP000003856"/>
    </source>
</evidence>
<dbReference type="CDD" id="cd06581">
    <property type="entry name" value="TM_PBP1_LivM_like"/>
    <property type="match status" value="1"/>
</dbReference>
<dbReference type="InterPro" id="IPR043428">
    <property type="entry name" value="LivM-like"/>
</dbReference>
<accession>C5T0A5</accession>
<dbReference type="InterPro" id="IPR001851">
    <property type="entry name" value="ABC_transp_permease"/>
</dbReference>
<dbReference type="PANTHER" id="PTHR30482">
    <property type="entry name" value="HIGH-AFFINITY BRANCHED-CHAIN AMINO ACID TRANSPORT SYSTEM PERMEASE"/>
    <property type="match status" value="1"/>
</dbReference>
<evidence type="ECO:0000256" key="4">
    <source>
        <dbReference type="ARBA" id="ARBA00022989"/>
    </source>
</evidence>
<dbReference type="GO" id="GO:0015658">
    <property type="term" value="F:branched-chain amino acid transmembrane transporter activity"/>
    <property type="evidence" value="ECO:0007669"/>
    <property type="project" value="InterPro"/>
</dbReference>
<feature type="transmembrane region" description="Helical" evidence="6">
    <location>
        <begin position="12"/>
        <end position="29"/>
    </location>
</feature>
<dbReference type="Pfam" id="PF02653">
    <property type="entry name" value="BPD_transp_2"/>
    <property type="match status" value="1"/>
</dbReference>